<dbReference type="PROSITE" id="PS51318">
    <property type="entry name" value="TAT"/>
    <property type="match status" value="1"/>
</dbReference>
<keyword evidence="2" id="KW-1185">Reference proteome</keyword>
<gene>
    <name evidence="1" type="ORF">ACFO0N_00280</name>
</gene>
<dbReference type="Proteomes" id="UP001595921">
    <property type="component" value="Unassembled WGS sequence"/>
</dbReference>
<reference evidence="1 2" key="1">
    <citation type="journal article" date="2019" name="Int. J. Syst. Evol. Microbiol.">
        <title>The Global Catalogue of Microorganisms (GCM) 10K type strain sequencing project: providing services to taxonomists for standard genome sequencing and annotation.</title>
        <authorList>
            <consortium name="The Broad Institute Genomics Platform"/>
            <consortium name="The Broad Institute Genome Sequencing Center for Infectious Disease"/>
            <person name="Wu L."/>
            <person name="Ma J."/>
        </authorList>
    </citation>
    <scope>NUCLEOTIDE SEQUENCE [LARGE SCALE GENOMIC DNA]</scope>
    <source>
        <strain evidence="1 2">CGMCC 1.12553</strain>
    </source>
</reference>
<dbReference type="AlphaFoldDB" id="A0ABD5P676"/>
<dbReference type="InterPro" id="IPR006311">
    <property type="entry name" value="TAT_signal"/>
</dbReference>
<protein>
    <recommendedName>
        <fullName evidence="3">Tat (Twin-arginine translocation) pathway signal sequence</fullName>
    </recommendedName>
</protein>
<sequence>MPSTHSTRRRFLTTVAALGLATGSGCAGVAPSFGDGSGDDSNGGGTTLSLDLHRFDGSLAARHVVALSETRPSWDETAFEAALNGSDYTLRGRLPFPGSSEDRPQYVRRNGTYYRLDSVVVGQETVTHPVLRLYTVGRLTELDDPPEHVSKESLPEMDARAVEVAQMAARARGNVGGVPWGLVERGGTVYRSDDAEAQSELLGPDAPSHVSYRDRLYRIEVTRETFHETVRRPDVDPVAETDTELESVLRGRLVDATLDPDALSPDERRILETAESSRGYEATHPFPEPLVSLLKRLGHYAYVDGNVAKDAGVDPDGGRHLLRYGGGYAEYSLRLDGGGDN</sequence>
<name>A0ABD5P676_9EURY</name>
<dbReference type="EMBL" id="JBHSDS010000001">
    <property type="protein sequence ID" value="MFC4356379.1"/>
    <property type="molecule type" value="Genomic_DNA"/>
</dbReference>
<comment type="caution">
    <text evidence="1">The sequence shown here is derived from an EMBL/GenBank/DDBJ whole genome shotgun (WGS) entry which is preliminary data.</text>
</comment>
<evidence type="ECO:0000313" key="1">
    <source>
        <dbReference type="EMBL" id="MFC4356379.1"/>
    </source>
</evidence>
<evidence type="ECO:0008006" key="3">
    <source>
        <dbReference type="Google" id="ProtNLM"/>
    </source>
</evidence>
<accession>A0ABD5P676</accession>
<organism evidence="1 2">
    <name type="scientific">Halobium salinum</name>
    <dbReference type="NCBI Taxonomy" id="1364940"/>
    <lineage>
        <taxon>Archaea</taxon>
        <taxon>Methanobacteriati</taxon>
        <taxon>Methanobacteriota</taxon>
        <taxon>Stenosarchaea group</taxon>
        <taxon>Halobacteria</taxon>
        <taxon>Halobacteriales</taxon>
        <taxon>Haloferacaceae</taxon>
        <taxon>Halobium</taxon>
    </lineage>
</organism>
<evidence type="ECO:0000313" key="2">
    <source>
        <dbReference type="Proteomes" id="UP001595921"/>
    </source>
</evidence>
<proteinExistence type="predicted"/>
<dbReference type="RefSeq" id="WP_267624735.1">
    <property type="nucleotide sequence ID" value="NZ_JAODIW010000010.1"/>
</dbReference>